<organism evidence="2 3">
    <name type="scientific">Letharia lupina</name>
    <dbReference type="NCBI Taxonomy" id="560253"/>
    <lineage>
        <taxon>Eukaryota</taxon>
        <taxon>Fungi</taxon>
        <taxon>Dikarya</taxon>
        <taxon>Ascomycota</taxon>
        <taxon>Pezizomycotina</taxon>
        <taxon>Lecanoromycetes</taxon>
        <taxon>OSLEUM clade</taxon>
        <taxon>Lecanoromycetidae</taxon>
        <taxon>Lecanorales</taxon>
        <taxon>Lecanorineae</taxon>
        <taxon>Parmeliaceae</taxon>
        <taxon>Letharia</taxon>
    </lineage>
</organism>
<feature type="compositionally biased region" description="Low complexity" evidence="1">
    <location>
        <begin position="890"/>
        <end position="912"/>
    </location>
</feature>
<feature type="compositionally biased region" description="Low complexity" evidence="1">
    <location>
        <begin position="983"/>
        <end position="997"/>
    </location>
</feature>
<feature type="region of interest" description="Disordered" evidence="1">
    <location>
        <begin position="663"/>
        <end position="687"/>
    </location>
</feature>
<name>A0A8H6CBG3_9LECA</name>
<evidence type="ECO:0000313" key="3">
    <source>
        <dbReference type="Proteomes" id="UP000593566"/>
    </source>
</evidence>
<dbReference type="EMBL" id="JACCJB010000017">
    <property type="protein sequence ID" value="KAF6220136.1"/>
    <property type="molecule type" value="Genomic_DNA"/>
</dbReference>
<evidence type="ECO:0000313" key="2">
    <source>
        <dbReference type="EMBL" id="KAF6220136.1"/>
    </source>
</evidence>
<keyword evidence="3" id="KW-1185">Reference proteome</keyword>
<dbReference type="Proteomes" id="UP000593566">
    <property type="component" value="Unassembled WGS sequence"/>
</dbReference>
<feature type="compositionally biased region" description="Polar residues" evidence="1">
    <location>
        <begin position="927"/>
        <end position="941"/>
    </location>
</feature>
<dbReference type="AlphaFoldDB" id="A0A8H6CBG3"/>
<feature type="compositionally biased region" description="Polar residues" evidence="1">
    <location>
        <begin position="543"/>
        <end position="552"/>
    </location>
</feature>
<feature type="compositionally biased region" description="Gly residues" evidence="1">
    <location>
        <begin position="913"/>
        <end position="923"/>
    </location>
</feature>
<proteinExistence type="predicted"/>
<feature type="compositionally biased region" description="Gly residues" evidence="1">
    <location>
        <begin position="1071"/>
        <end position="1080"/>
    </location>
</feature>
<feature type="compositionally biased region" description="Gly residues" evidence="1">
    <location>
        <begin position="1031"/>
        <end position="1044"/>
    </location>
</feature>
<accession>A0A8H6CBG3</accession>
<sequence>MPTLKQLTCNVEWAGSRLPLQEYHTIYADGYVETFIAVPSTPTPFSIHLRSHGYIAPGLAVFVYMDGVYQCNRNRRNLEIPNENTSRKKFEVDFIVRQKEELLWDGTFEGKQWGFEKVKIVPDSSVEDGERPPHDGEYVGTIEVVVLRCHPSDKRPIIGNKPFPDESSDGNEPSTPGRFDGASDPQLESMSKSGCKAQTFGPDGGWDDWGPPPPPLDEPKMGRIEMTSENTGTWNPVGQGSNSSNALEKTKRWDKRSESRDHFQSDFQKSQSPAGPRRGRSGQPRSITDQENAPPLNLRGGGPGSYSIASSEAMRNWNGGPPALKEWTQGDAPSKGHGGLPAAFDPWTANLPTGDFTDDAETKPQTHVEAWGTVDETKNKPGSKKGSKKDSIVSRNPNNVPGAWGESNDQDQGRNDDWGGNDDPNQGNNGDNWGASGDTGNSGDDWGGAGNPNAQKNDEWNAGGDQSQEKNDDWNNNGGASSWDAPNNDGKRDDGAWNPPNDKSNGNNDDWAGNQNIDLKQRNDEWRATEDNGTKKNDDWGATTGNNGKQGNSWGGDAGRQSDTWGGEDTMQVTTGAKDPETEDKPTSNQPAASGEKAGSALSFGNSRAKGSKPASIKPKTASVTSNKKPLPFDWLQPLEKASSISGPTVAVKKASVPGAWASPVASRNQGEPKPVVAQVPPTFSISTPPKPKPYWSKWRNLNIIAEAEMEEEHAPSPEELKGPVYSIPAEVAQRNMMSHQVRPGRPAAYTHKRNKPRYMDTHESPYAVFLFKYRDKEIVEHMLKTTITEPEVDEKARLASLSKQDLIDELMKTKSKLSVVESDSSGQATFVKKLDEKLSKLETSKEDVPAIDDWVNTTSPTNGQGNGNAGEWGKNDTQKGNGKGGSGNGNETSNTNGGDWGRNENSNNNTNGNGGESWGGNGDSNANGKSDWNNNGNAEVSNGAEESGNGGNDWGITHQTNGGEKKDDNGWGGNDNGGGGDWNNNNNNSNNNNSGGRTKSADNRGDDNGDTKAADDWGNDNEGGNDKGGDSWGNNGGEGYEGWGGDDDKKDEGKGNGDCNAGGDNSWGADAGGGGGGGW</sequence>
<feature type="compositionally biased region" description="Basic and acidic residues" evidence="1">
    <location>
        <begin position="1000"/>
        <end position="1016"/>
    </location>
</feature>
<feature type="compositionally biased region" description="Basic and acidic residues" evidence="1">
    <location>
        <begin position="248"/>
        <end position="264"/>
    </location>
</feature>
<dbReference type="RefSeq" id="XP_037149571.1">
    <property type="nucleotide sequence ID" value="XM_037294190.1"/>
</dbReference>
<evidence type="ECO:0000256" key="1">
    <source>
        <dbReference type="SAM" id="MobiDB-lite"/>
    </source>
</evidence>
<feature type="compositionally biased region" description="Low complexity" evidence="1">
    <location>
        <begin position="270"/>
        <end position="286"/>
    </location>
</feature>
<feature type="compositionally biased region" description="Polar residues" evidence="1">
    <location>
        <begin position="227"/>
        <end position="247"/>
    </location>
</feature>
<feature type="region of interest" description="Disordered" evidence="1">
    <location>
        <begin position="841"/>
        <end position="1080"/>
    </location>
</feature>
<protein>
    <submittedName>
        <fullName evidence="2">Uncharacterized protein</fullName>
    </submittedName>
</protein>
<feature type="compositionally biased region" description="Polar residues" evidence="1">
    <location>
        <begin position="501"/>
        <end position="518"/>
    </location>
</feature>
<feature type="compositionally biased region" description="Low complexity" evidence="1">
    <location>
        <begin position="1058"/>
        <end position="1070"/>
    </location>
</feature>
<dbReference type="GeneID" id="59331678"/>
<reference evidence="2 3" key="1">
    <citation type="journal article" date="2020" name="Genomics">
        <title>Complete, high-quality genomes from long-read metagenomic sequencing of two wolf lichen thalli reveals enigmatic genome architecture.</title>
        <authorList>
            <person name="McKenzie S.K."/>
            <person name="Walston R.F."/>
            <person name="Allen J.L."/>
        </authorList>
    </citation>
    <scope>NUCLEOTIDE SEQUENCE [LARGE SCALE GENOMIC DNA]</scope>
    <source>
        <strain evidence="2">WasteWater1</strain>
    </source>
</reference>
<feature type="region of interest" description="Disordered" evidence="1">
    <location>
        <begin position="153"/>
        <end position="632"/>
    </location>
</feature>
<feature type="region of interest" description="Disordered" evidence="1">
    <location>
        <begin position="737"/>
        <end position="759"/>
    </location>
</feature>
<feature type="compositionally biased region" description="Basic and acidic residues" evidence="1">
    <location>
        <begin position="519"/>
        <end position="539"/>
    </location>
</feature>
<feature type="compositionally biased region" description="Gly residues" evidence="1">
    <location>
        <begin position="971"/>
        <end position="982"/>
    </location>
</feature>
<comment type="caution">
    <text evidence="2">The sequence shown here is derived from an EMBL/GenBank/DDBJ whole genome shotgun (WGS) entry which is preliminary data.</text>
</comment>
<feature type="compositionally biased region" description="Basic and acidic residues" evidence="1">
    <location>
        <begin position="1047"/>
        <end position="1056"/>
    </location>
</feature>
<feature type="compositionally biased region" description="Low complexity" evidence="1">
    <location>
        <begin position="421"/>
        <end position="434"/>
    </location>
</feature>
<gene>
    <name evidence="2" type="ORF">HO133_003267</name>
</gene>